<reference evidence="2" key="1">
    <citation type="journal article" date="2019" name="Int. J. Syst. Evol. Microbiol.">
        <title>The Global Catalogue of Microorganisms (GCM) 10K type strain sequencing project: providing services to taxonomists for standard genome sequencing and annotation.</title>
        <authorList>
            <consortium name="The Broad Institute Genomics Platform"/>
            <consortium name="The Broad Institute Genome Sequencing Center for Infectious Disease"/>
            <person name="Wu L."/>
            <person name="Ma J."/>
        </authorList>
    </citation>
    <scope>NUCLEOTIDE SEQUENCE [LARGE SCALE GENOMIC DNA]</scope>
    <source>
        <strain evidence="2">JCM 16026</strain>
    </source>
</reference>
<evidence type="ECO:0000313" key="1">
    <source>
        <dbReference type="EMBL" id="GAA2173675.1"/>
    </source>
</evidence>
<organism evidence="1 2">
    <name type="scientific">Agrococcus versicolor</name>
    <dbReference type="NCBI Taxonomy" id="501482"/>
    <lineage>
        <taxon>Bacteria</taxon>
        <taxon>Bacillati</taxon>
        <taxon>Actinomycetota</taxon>
        <taxon>Actinomycetes</taxon>
        <taxon>Micrococcales</taxon>
        <taxon>Microbacteriaceae</taxon>
        <taxon>Agrococcus</taxon>
    </lineage>
</organism>
<gene>
    <name evidence="1" type="ORF">GCM10009846_16550</name>
</gene>
<dbReference type="Proteomes" id="UP001501599">
    <property type="component" value="Unassembled WGS sequence"/>
</dbReference>
<sequence length="244" mass="27016">MKLEAGLIFSEPEAADPKERSVVLAFTDESGWQGAAAVWFSGLNFRCGDGSATAGSLQRDGVEVAPRELWDAITVTLFPEQPTDYFWCDVMEWKPGREVRSAVDGVRPGDDWIGRSLATSPLLRYRWDPSERSSKVDAVLRRMLDADDAQVVQAARSLAPRRQRSVWVRALRRRDRTAADAIADLCGSLVEHPLNHKVQEGPSGREVAAELRKVARSMFGGPLYAPGLWPVSLDRILVALDSRS</sequence>
<dbReference type="EMBL" id="BAAAQT010000006">
    <property type="protein sequence ID" value="GAA2173675.1"/>
    <property type="molecule type" value="Genomic_DNA"/>
</dbReference>
<proteinExistence type="predicted"/>
<evidence type="ECO:0008006" key="3">
    <source>
        <dbReference type="Google" id="ProtNLM"/>
    </source>
</evidence>
<evidence type="ECO:0000313" key="2">
    <source>
        <dbReference type="Proteomes" id="UP001501599"/>
    </source>
</evidence>
<protein>
    <recommendedName>
        <fullName evidence="3">DUF3800 domain-containing protein</fullName>
    </recommendedName>
</protein>
<name>A0ABP5MKW6_9MICO</name>
<comment type="caution">
    <text evidence="1">The sequence shown here is derived from an EMBL/GenBank/DDBJ whole genome shotgun (WGS) entry which is preliminary data.</text>
</comment>
<keyword evidence="2" id="KW-1185">Reference proteome</keyword>
<accession>A0ABP5MKW6</accession>